<reference evidence="3" key="1">
    <citation type="journal article" date="2016" name="Nature">
        <title>Genome evolution in the allotetraploid frog Xenopus laevis.</title>
        <authorList>
            <person name="Session A.M."/>
            <person name="Uno Y."/>
            <person name="Kwon T."/>
            <person name="Chapman J.A."/>
            <person name="Toyoda A."/>
            <person name="Takahashi S."/>
            <person name="Fukui A."/>
            <person name="Hikosaka A."/>
            <person name="Suzuki A."/>
            <person name="Kondo M."/>
            <person name="van Heeringen S.J."/>
            <person name="Quigley I."/>
            <person name="Heinz S."/>
            <person name="Ogino H."/>
            <person name="Ochi H."/>
            <person name="Hellsten U."/>
            <person name="Lyons J.B."/>
            <person name="Simakov O."/>
            <person name="Putnam N."/>
            <person name="Stites J."/>
            <person name="Kuroki Y."/>
            <person name="Tanaka T."/>
            <person name="Michiue T."/>
            <person name="Watanabe M."/>
            <person name="Bogdanovic O."/>
            <person name="Lister R."/>
            <person name="Georgiou G."/>
            <person name="Paranjpe S.S."/>
            <person name="van Kruijsbergen I."/>
            <person name="Shu S."/>
            <person name="Carlson J."/>
            <person name="Kinoshita T."/>
            <person name="Ohta Y."/>
            <person name="Mawaribuchi S."/>
            <person name="Jenkins J."/>
            <person name="Grimwood J."/>
            <person name="Schmutz J."/>
            <person name="Mitros T."/>
            <person name="Mozaffari S.V."/>
            <person name="Suzuki Y."/>
            <person name="Haramoto Y."/>
            <person name="Yamamoto T.S."/>
            <person name="Takagi C."/>
            <person name="Heald R."/>
            <person name="Miller K."/>
            <person name="Haudenschild C."/>
            <person name="Kitzman J."/>
            <person name="Nakayama T."/>
            <person name="Izutsu Y."/>
            <person name="Robert J."/>
            <person name="Fortriede J."/>
            <person name="Burns K."/>
            <person name="Lotay V."/>
            <person name="Karimi K."/>
            <person name="Yasuoka Y."/>
            <person name="Dichmann D.S."/>
            <person name="Flajnik M.F."/>
            <person name="Houston D.W."/>
            <person name="Shendure J."/>
            <person name="DuPasquier L."/>
            <person name="Vize P.D."/>
            <person name="Zorn A.M."/>
            <person name="Ito M."/>
            <person name="Marcotte E.M."/>
            <person name="Wallingford J.B."/>
            <person name="Ito Y."/>
            <person name="Asashima M."/>
            <person name="Ueno N."/>
            <person name="Matsuda Y."/>
            <person name="Veenstra G.J."/>
            <person name="Fujiyama A."/>
            <person name="Harland R.M."/>
            <person name="Taira M."/>
            <person name="Rokhsar D.S."/>
        </authorList>
    </citation>
    <scope>NUCLEOTIDE SEQUENCE [LARGE SCALE GENOMIC DNA]</scope>
    <source>
        <strain evidence="3">J</strain>
    </source>
</reference>
<dbReference type="SUPFAM" id="SSF54427">
    <property type="entry name" value="NTF2-like"/>
    <property type="match status" value="1"/>
</dbReference>
<evidence type="ECO:0000313" key="2">
    <source>
        <dbReference type="EMBL" id="OCT91191.1"/>
    </source>
</evidence>
<proteinExistence type="predicted"/>
<protein>
    <recommendedName>
        <fullName evidence="4">NTF2 domain-containing protein</fullName>
    </recommendedName>
</protein>
<organism evidence="2 3">
    <name type="scientific">Xenopus laevis</name>
    <name type="common">African clawed frog</name>
    <dbReference type="NCBI Taxonomy" id="8355"/>
    <lineage>
        <taxon>Eukaryota</taxon>
        <taxon>Metazoa</taxon>
        <taxon>Chordata</taxon>
        <taxon>Craniata</taxon>
        <taxon>Vertebrata</taxon>
        <taxon>Euteleostomi</taxon>
        <taxon>Amphibia</taxon>
        <taxon>Batrachia</taxon>
        <taxon>Anura</taxon>
        <taxon>Pipoidea</taxon>
        <taxon>Pipidae</taxon>
        <taxon>Xenopodinae</taxon>
        <taxon>Xenopus</taxon>
        <taxon>Xenopus</taxon>
    </lineage>
</organism>
<dbReference type="Proteomes" id="UP000694892">
    <property type="component" value="Chromosome 2S"/>
</dbReference>
<dbReference type="AlphaFoldDB" id="A0A974DI25"/>
<dbReference type="EMBL" id="CM004469">
    <property type="protein sequence ID" value="OCT91191.1"/>
    <property type="molecule type" value="Genomic_DNA"/>
</dbReference>
<dbReference type="Pfam" id="PF15008">
    <property type="entry name" value="DUF4518"/>
    <property type="match status" value="1"/>
</dbReference>
<dbReference type="InterPro" id="IPR026698">
    <property type="entry name" value="UPF_C3orf38"/>
</dbReference>
<evidence type="ECO:0008006" key="4">
    <source>
        <dbReference type="Google" id="ProtNLM"/>
    </source>
</evidence>
<dbReference type="InterPro" id="IPR032710">
    <property type="entry name" value="NTF2-like_dom_sf"/>
</dbReference>
<sequence>MVGLNGREKAGCRQLLGEMEISDLMSLAETVTNRMIRVLSREEAVDAILTYSETAAELLRRKKVYRDLIFKYLASKKIPVSPSSDKNQLIQHTLEFWRETAIESVPPAPESSNVNEQNSQEKSNSTSHRASLDCQMLGEHFCRWFYELLNSQNPVLGLEKGDWGPQHFWENAMLKFAYSTTQDNTEEHNGAQMTSLRLLALTREERLLFNPNIDTGGLKCVTSPHGLVVVAVAGTIHRDNQCLGIFEQLFGLIRCPVTDSWKIKNVNLKILGQSAVGSVPRPSIQYKTSDLENFYN</sequence>
<dbReference type="PANTHER" id="PTHR21084">
    <property type="entry name" value="DENSE INCISORS"/>
    <property type="match status" value="1"/>
</dbReference>
<name>A0A974DI25_XENLA</name>
<feature type="compositionally biased region" description="Polar residues" evidence="1">
    <location>
        <begin position="110"/>
        <end position="127"/>
    </location>
</feature>
<evidence type="ECO:0000256" key="1">
    <source>
        <dbReference type="SAM" id="MobiDB-lite"/>
    </source>
</evidence>
<gene>
    <name evidence="2" type="ORF">XELAEV_18014248mg</name>
</gene>
<dbReference type="OMA" id="AKEYWCE"/>
<accession>A0A974DI25</accession>
<feature type="region of interest" description="Disordered" evidence="1">
    <location>
        <begin position="105"/>
        <end position="127"/>
    </location>
</feature>
<dbReference type="PANTHER" id="PTHR21084:SF1">
    <property type="entry name" value="DENSE INCISORS"/>
    <property type="match status" value="1"/>
</dbReference>
<evidence type="ECO:0000313" key="3">
    <source>
        <dbReference type="Proteomes" id="UP000694892"/>
    </source>
</evidence>